<dbReference type="EMBL" id="JAAAUY010002452">
    <property type="protein sequence ID" value="KAF9312086.1"/>
    <property type="molecule type" value="Genomic_DNA"/>
</dbReference>
<reference evidence="2" key="1">
    <citation type="journal article" date="2020" name="Fungal Divers.">
        <title>Resolving the Mortierellaceae phylogeny through synthesis of multi-gene phylogenetics and phylogenomics.</title>
        <authorList>
            <person name="Vandepol N."/>
            <person name="Liber J."/>
            <person name="Desiro A."/>
            <person name="Na H."/>
            <person name="Kennedy M."/>
            <person name="Barry K."/>
            <person name="Grigoriev I.V."/>
            <person name="Miller A.N."/>
            <person name="O'Donnell K."/>
            <person name="Stajich J.E."/>
            <person name="Bonito G."/>
        </authorList>
    </citation>
    <scope>NUCLEOTIDE SEQUENCE</scope>
    <source>
        <strain evidence="2">NVP1</strain>
    </source>
</reference>
<feature type="compositionally biased region" description="Acidic residues" evidence="1">
    <location>
        <begin position="57"/>
        <end position="76"/>
    </location>
</feature>
<evidence type="ECO:0000313" key="2">
    <source>
        <dbReference type="EMBL" id="KAF9312086.1"/>
    </source>
</evidence>
<gene>
    <name evidence="2" type="ORF">BG006_004433</name>
</gene>
<name>A0A9P5S7Y0_9FUNG</name>
<feature type="region of interest" description="Disordered" evidence="1">
    <location>
        <begin position="1"/>
        <end position="82"/>
    </location>
</feature>
<proteinExistence type="predicted"/>
<keyword evidence="3" id="KW-1185">Reference proteome</keyword>
<dbReference type="AlphaFoldDB" id="A0A9P5S7Y0"/>
<evidence type="ECO:0000256" key="1">
    <source>
        <dbReference type="SAM" id="MobiDB-lite"/>
    </source>
</evidence>
<protein>
    <submittedName>
        <fullName evidence="2">Uncharacterized protein</fullName>
    </submittedName>
</protein>
<organism evidence="2 3">
    <name type="scientific">Podila minutissima</name>
    <dbReference type="NCBI Taxonomy" id="64525"/>
    <lineage>
        <taxon>Eukaryota</taxon>
        <taxon>Fungi</taxon>
        <taxon>Fungi incertae sedis</taxon>
        <taxon>Mucoromycota</taxon>
        <taxon>Mortierellomycotina</taxon>
        <taxon>Mortierellomycetes</taxon>
        <taxon>Mortierellales</taxon>
        <taxon>Mortierellaceae</taxon>
        <taxon>Podila</taxon>
    </lineage>
</organism>
<evidence type="ECO:0000313" key="3">
    <source>
        <dbReference type="Proteomes" id="UP000696485"/>
    </source>
</evidence>
<sequence>MAKTRTTTKPPQTELEDQDAGSSSNSDREDTPDGSEDSVMADNNLDTQIAAIMDGMQLEEDANSDSGSEPEYEESEQGLRDQ</sequence>
<feature type="non-terminal residue" evidence="2">
    <location>
        <position position="82"/>
    </location>
</feature>
<dbReference type="Proteomes" id="UP000696485">
    <property type="component" value="Unassembled WGS sequence"/>
</dbReference>
<feature type="compositionally biased region" description="Polar residues" evidence="1">
    <location>
        <begin position="1"/>
        <end position="11"/>
    </location>
</feature>
<accession>A0A9P5S7Y0</accession>
<comment type="caution">
    <text evidence="2">The sequence shown here is derived from an EMBL/GenBank/DDBJ whole genome shotgun (WGS) entry which is preliminary data.</text>
</comment>